<gene>
    <name evidence="2" type="ORF">CLV32_0736</name>
</gene>
<dbReference type="Proteomes" id="UP000295499">
    <property type="component" value="Unassembled WGS sequence"/>
</dbReference>
<protein>
    <submittedName>
        <fullName evidence="2">Putative membrane protein</fullName>
    </submittedName>
</protein>
<evidence type="ECO:0000313" key="2">
    <source>
        <dbReference type="EMBL" id="TDO24447.1"/>
    </source>
</evidence>
<feature type="transmembrane region" description="Helical" evidence="1">
    <location>
        <begin position="32"/>
        <end position="52"/>
    </location>
</feature>
<reference evidence="2 3" key="1">
    <citation type="submission" date="2019-03" db="EMBL/GenBank/DDBJ databases">
        <title>Genomic Encyclopedia of Archaeal and Bacterial Type Strains, Phase II (KMG-II): from individual species to whole genera.</title>
        <authorList>
            <person name="Goeker M."/>
        </authorList>
    </citation>
    <scope>NUCLEOTIDE SEQUENCE [LARGE SCALE GENOMIC DNA]</scope>
    <source>
        <strain evidence="2 3">DSM 19034</strain>
    </source>
</reference>
<dbReference type="PANTHER" id="PTHR37309">
    <property type="entry name" value="SLR0284 PROTEIN"/>
    <property type="match status" value="1"/>
</dbReference>
<organism evidence="2 3">
    <name type="scientific">Pedobacter duraquae</name>
    <dbReference type="NCBI Taxonomy" id="425511"/>
    <lineage>
        <taxon>Bacteria</taxon>
        <taxon>Pseudomonadati</taxon>
        <taxon>Bacteroidota</taxon>
        <taxon>Sphingobacteriia</taxon>
        <taxon>Sphingobacteriales</taxon>
        <taxon>Sphingobacteriaceae</taxon>
        <taxon>Pedobacter</taxon>
    </lineage>
</organism>
<sequence>MLFILSLLLNAAVLLGLSTMMSTVTIKNYTTGIIVALVIGLLNATIGFIISFPINVITFGILSFVVHLVVTALMIKLADYLLSDFKVVGFKPALIIAVVMAFVDFLLMVL</sequence>
<feature type="transmembrane region" description="Helical" evidence="1">
    <location>
        <begin position="59"/>
        <end position="78"/>
    </location>
</feature>
<comment type="caution">
    <text evidence="2">The sequence shown here is derived from an EMBL/GenBank/DDBJ whole genome shotgun (WGS) entry which is preliminary data.</text>
</comment>
<accession>A0A4R6IQH0</accession>
<dbReference type="EMBL" id="SNWM01000001">
    <property type="protein sequence ID" value="TDO24447.1"/>
    <property type="molecule type" value="Genomic_DNA"/>
</dbReference>
<keyword evidence="1" id="KW-0812">Transmembrane</keyword>
<keyword evidence="1" id="KW-0472">Membrane</keyword>
<keyword evidence="3" id="KW-1185">Reference proteome</keyword>
<proteinExistence type="predicted"/>
<name>A0A4R6IQH0_9SPHI</name>
<dbReference type="AlphaFoldDB" id="A0A4R6IQH0"/>
<dbReference type="RefSeq" id="WP_133552441.1">
    <property type="nucleotide sequence ID" value="NZ_SNWM01000001.1"/>
</dbReference>
<dbReference type="Pfam" id="PF04020">
    <property type="entry name" value="Phage_holin_4_2"/>
    <property type="match status" value="1"/>
</dbReference>
<evidence type="ECO:0000313" key="3">
    <source>
        <dbReference type="Proteomes" id="UP000295499"/>
    </source>
</evidence>
<dbReference type="InterPro" id="IPR007165">
    <property type="entry name" value="Phage_holin_4_2"/>
</dbReference>
<dbReference type="PANTHER" id="PTHR37309:SF1">
    <property type="entry name" value="SLR0284 PROTEIN"/>
    <property type="match status" value="1"/>
</dbReference>
<keyword evidence="1" id="KW-1133">Transmembrane helix</keyword>
<evidence type="ECO:0000256" key="1">
    <source>
        <dbReference type="SAM" id="Phobius"/>
    </source>
</evidence>
<dbReference type="OrthoDB" id="6402664at2"/>
<feature type="transmembrane region" description="Helical" evidence="1">
    <location>
        <begin position="90"/>
        <end position="109"/>
    </location>
</feature>